<evidence type="ECO:0000259" key="1">
    <source>
        <dbReference type="Pfam" id="PF05368"/>
    </source>
</evidence>
<protein>
    <recommendedName>
        <fullName evidence="1">NmrA-like domain-containing protein</fullName>
    </recommendedName>
</protein>
<dbReference type="InterPro" id="IPR036291">
    <property type="entry name" value="NAD(P)-bd_dom_sf"/>
</dbReference>
<dbReference type="InterPro" id="IPR051604">
    <property type="entry name" value="Ergot_Alk_Oxidoreductase"/>
</dbReference>
<dbReference type="RefSeq" id="WP_044180911.1">
    <property type="nucleotide sequence ID" value="NZ_JMCB01000001.1"/>
</dbReference>
<dbReference type="SUPFAM" id="SSF51735">
    <property type="entry name" value="NAD(P)-binding Rossmann-fold domains"/>
    <property type="match status" value="1"/>
</dbReference>
<dbReference type="Proteomes" id="UP000028725">
    <property type="component" value="Unassembled WGS sequence"/>
</dbReference>
<gene>
    <name evidence="2" type="ORF">DB31_0290</name>
</gene>
<dbReference type="PANTHER" id="PTHR43162">
    <property type="match status" value="1"/>
</dbReference>
<sequence>MEKNQRKAKVLVLGSSGTVGKKIVAELAQSEDVSVRLSSRRPADVDRLRSEGKDAVYLDLDKPETFGVALAGVDRLFVLTGYTVAMLAQSKTLIDAAYKAGVKHIVHLGVFAEWDCTDPHFAWHQLIESYVKASGMAWTHLHPNMFMENILLFFDPKNDSITTYWKGERTGWIAAADIAAVAASVLREGPERHHGKDYWLSAEVATGPQIAAILSEATGREISCNVLGPDEFKAAFDSIEFETEKWYAESGVECMRQIVDGRLGGIGSVRDDVPHVTGRPALTWKQWAAEHRQELAASAARSE</sequence>
<accession>A0A085WWG6</accession>
<dbReference type="EMBL" id="JMCB01000001">
    <property type="protein sequence ID" value="KFE72029.1"/>
    <property type="molecule type" value="Genomic_DNA"/>
</dbReference>
<dbReference type="AlphaFoldDB" id="A0A085WWG6"/>
<dbReference type="Gene3D" id="3.40.50.720">
    <property type="entry name" value="NAD(P)-binding Rossmann-like Domain"/>
    <property type="match status" value="1"/>
</dbReference>
<evidence type="ECO:0000313" key="3">
    <source>
        <dbReference type="Proteomes" id="UP000028725"/>
    </source>
</evidence>
<dbReference type="Gene3D" id="3.90.25.10">
    <property type="entry name" value="UDP-galactose 4-epimerase, domain 1"/>
    <property type="match status" value="1"/>
</dbReference>
<feature type="domain" description="NmrA-like" evidence="1">
    <location>
        <begin position="7"/>
        <end position="234"/>
    </location>
</feature>
<dbReference type="PANTHER" id="PTHR43162:SF1">
    <property type="entry name" value="PRESTALK A DIFFERENTIATION PROTEIN A"/>
    <property type="match status" value="1"/>
</dbReference>
<dbReference type="Pfam" id="PF05368">
    <property type="entry name" value="NmrA"/>
    <property type="match status" value="1"/>
</dbReference>
<keyword evidence="3" id="KW-1185">Reference proteome</keyword>
<proteinExistence type="predicted"/>
<dbReference type="InterPro" id="IPR008030">
    <property type="entry name" value="NmrA-like"/>
</dbReference>
<comment type="caution">
    <text evidence="2">The sequence shown here is derived from an EMBL/GenBank/DDBJ whole genome shotgun (WGS) entry which is preliminary data.</text>
</comment>
<reference evidence="2 3" key="1">
    <citation type="submission" date="2014-04" db="EMBL/GenBank/DDBJ databases">
        <title>Genome assembly of Hyalangium minutum DSM 14724.</title>
        <authorList>
            <person name="Sharma G."/>
            <person name="Subramanian S."/>
        </authorList>
    </citation>
    <scope>NUCLEOTIDE SEQUENCE [LARGE SCALE GENOMIC DNA]</scope>
    <source>
        <strain evidence="2 3">DSM 14724</strain>
    </source>
</reference>
<name>A0A085WWG6_9BACT</name>
<organism evidence="2 3">
    <name type="scientific">Hyalangium minutum</name>
    <dbReference type="NCBI Taxonomy" id="394096"/>
    <lineage>
        <taxon>Bacteria</taxon>
        <taxon>Pseudomonadati</taxon>
        <taxon>Myxococcota</taxon>
        <taxon>Myxococcia</taxon>
        <taxon>Myxococcales</taxon>
        <taxon>Cystobacterineae</taxon>
        <taxon>Archangiaceae</taxon>
        <taxon>Hyalangium</taxon>
    </lineage>
</organism>
<dbReference type="STRING" id="394096.DB31_0290"/>
<evidence type="ECO:0000313" key="2">
    <source>
        <dbReference type="EMBL" id="KFE72029.1"/>
    </source>
</evidence>